<reference evidence="1 2" key="1">
    <citation type="submission" date="2012-09" db="EMBL/GenBank/DDBJ databases">
        <title>Genome Sequence of alkane-degrading Bacterium Alcanivorax venustensis ISO4.</title>
        <authorList>
            <person name="Lai Q."/>
            <person name="Shao Z."/>
        </authorList>
    </citation>
    <scope>NUCLEOTIDE SEQUENCE [LARGE SCALE GENOMIC DNA]</scope>
    <source>
        <strain evidence="1 2">ISO4</strain>
    </source>
</reference>
<accession>A0ABS0AEQ6</accession>
<gene>
    <name evidence="1" type="ORF">ISO4_01238</name>
</gene>
<comment type="caution">
    <text evidence="1">The sequence shown here is derived from an EMBL/GenBank/DDBJ whole genome shotgun (WGS) entry which is preliminary data.</text>
</comment>
<evidence type="ECO:0000313" key="1">
    <source>
        <dbReference type="EMBL" id="MBF5052636.1"/>
    </source>
</evidence>
<keyword evidence="2" id="KW-1185">Reference proteome</keyword>
<dbReference type="Proteomes" id="UP000644441">
    <property type="component" value="Unassembled WGS sequence"/>
</dbReference>
<organism evidence="1 2">
    <name type="scientific">Alloalcanivorax venustensis ISO4</name>
    <dbReference type="NCBI Taxonomy" id="1177184"/>
    <lineage>
        <taxon>Bacteria</taxon>
        <taxon>Pseudomonadati</taxon>
        <taxon>Pseudomonadota</taxon>
        <taxon>Gammaproteobacteria</taxon>
        <taxon>Oceanospirillales</taxon>
        <taxon>Alcanivoracaceae</taxon>
        <taxon>Alloalcanivorax</taxon>
    </lineage>
</organism>
<dbReference type="Gene3D" id="3.30.360.10">
    <property type="entry name" value="Dihydrodipicolinate Reductase, domain 2"/>
    <property type="match status" value="1"/>
</dbReference>
<dbReference type="GO" id="GO:0003942">
    <property type="term" value="F:N-acetyl-gamma-glutamyl-phosphate reductase activity"/>
    <property type="evidence" value="ECO:0007669"/>
    <property type="project" value="UniProtKB-EC"/>
</dbReference>
<dbReference type="Gene3D" id="3.40.50.720">
    <property type="entry name" value="NAD(P)-binding Rossmann-like Domain"/>
    <property type="match status" value="1"/>
</dbReference>
<proteinExistence type="predicted"/>
<dbReference type="EC" id="1.2.1.38" evidence="1"/>
<keyword evidence="1" id="KW-0560">Oxidoreductase</keyword>
<evidence type="ECO:0000313" key="2">
    <source>
        <dbReference type="Proteomes" id="UP000644441"/>
    </source>
</evidence>
<sequence>MDLFVFVNEERCCLIARLDNLGKGATGAAVENMNIHLGIEEGAGLPAG</sequence>
<dbReference type="RefSeq" id="WP_194855543.1">
    <property type="nucleotide sequence ID" value="NZ_ARXR01000007.1"/>
</dbReference>
<protein>
    <submittedName>
        <fullName evidence="1">N-acetyl-gamma-glutamyl-phosphate reductase</fullName>
        <ecNumber evidence="1">1.2.1.38</ecNumber>
    </submittedName>
</protein>
<dbReference type="EMBL" id="ARXR01000007">
    <property type="protein sequence ID" value="MBF5052636.1"/>
    <property type="molecule type" value="Genomic_DNA"/>
</dbReference>
<name>A0ABS0AEQ6_9GAMM</name>